<dbReference type="EMBL" id="ML978277">
    <property type="protein sequence ID" value="KAF2025021.1"/>
    <property type="molecule type" value="Genomic_DNA"/>
</dbReference>
<accession>A0A9P4LFZ0</accession>
<evidence type="ECO:0000313" key="2">
    <source>
        <dbReference type="EMBL" id="KAF2025021.1"/>
    </source>
</evidence>
<name>A0A9P4LFZ0_9PLEO</name>
<feature type="compositionally biased region" description="Basic and acidic residues" evidence="1">
    <location>
        <begin position="40"/>
        <end position="51"/>
    </location>
</feature>
<reference evidence="2" key="1">
    <citation type="journal article" date="2020" name="Stud. Mycol.">
        <title>101 Dothideomycetes genomes: a test case for predicting lifestyles and emergence of pathogens.</title>
        <authorList>
            <person name="Haridas S."/>
            <person name="Albert R."/>
            <person name="Binder M."/>
            <person name="Bloem J."/>
            <person name="Labutti K."/>
            <person name="Salamov A."/>
            <person name="Andreopoulos B."/>
            <person name="Baker S."/>
            <person name="Barry K."/>
            <person name="Bills G."/>
            <person name="Bluhm B."/>
            <person name="Cannon C."/>
            <person name="Castanera R."/>
            <person name="Culley D."/>
            <person name="Daum C."/>
            <person name="Ezra D."/>
            <person name="Gonzalez J."/>
            <person name="Henrissat B."/>
            <person name="Kuo A."/>
            <person name="Liang C."/>
            <person name="Lipzen A."/>
            <person name="Lutzoni F."/>
            <person name="Magnuson J."/>
            <person name="Mondo S."/>
            <person name="Nolan M."/>
            <person name="Ohm R."/>
            <person name="Pangilinan J."/>
            <person name="Park H.-J."/>
            <person name="Ramirez L."/>
            <person name="Alfaro M."/>
            <person name="Sun H."/>
            <person name="Tritt A."/>
            <person name="Yoshinaga Y."/>
            <person name="Zwiers L.-H."/>
            <person name="Turgeon B."/>
            <person name="Goodwin S."/>
            <person name="Spatafora J."/>
            <person name="Crous P."/>
            <person name="Grigoriev I."/>
        </authorList>
    </citation>
    <scope>NUCLEOTIDE SEQUENCE</scope>
    <source>
        <strain evidence="2">CBS 110217</strain>
    </source>
</reference>
<dbReference type="AlphaFoldDB" id="A0A9P4LFZ0"/>
<evidence type="ECO:0000256" key="1">
    <source>
        <dbReference type="SAM" id="MobiDB-lite"/>
    </source>
</evidence>
<dbReference type="OrthoDB" id="543156at2759"/>
<comment type="caution">
    <text evidence="2">The sequence shown here is derived from an EMBL/GenBank/DDBJ whole genome shotgun (WGS) entry which is preliminary data.</text>
</comment>
<gene>
    <name evidence="2" type="ORF">EK21DRAFT_117215</name>
</gene>
<feature type="region of interest" description="Disordered" evidence="1">
    <location>
        <begin position="40"/>
        <end position="61"/>
    </location>
</feature>
<sequence>MTSLLNIHESTVFQATRLFLGDYYRTFEAGTDNVGEAVRKRLDNPAQHDKSSMSMGPVDPRGSDVQLLQWSLSTGCETASDDDR</sequence>
<protein>
    <submittedName>
        <fullName evidence="2">Uncharacterized protein</fullName>
    </submittedName>
</protein>
<organism evidence="2 3">
    <name type="scientific">Setomelanomma holmii</name>
    <dbReference type="NCBI Taxonomy" id="210430"/>
    <lineage>
        <taxon>Eukaryota</taxon>
        <taxon>Fungi</taxon>
        <taxon>Dikarya</taxon>
        <taxon>Ascomycota</taxon>
        <taxon>Pezizomycotina</taxon>
        <taxon>Dothideomycetes</taxon>
        <taxon>Pleosporomycetidae</taxon>
        <taxon>Pleosporales</taxon>
        <taxon>Pleosporineae</taxon>
        <taxon>Phaeosphaeriaceae</taxon>
        <taxon>Setomelanomma</taxon>
    </lineage>
</organism>
<proteinExistence type="predicted"/>
<dbReference type="Proteomes" id="UP000799777">
    <property type="component" value="Unassembled WGS sequence"/>
</dbReference>
<keyword evidence="3" id="KW-1185">Reference proteome</keyword>
<evidence type="ECO:0000313" key="3">
    <source>
        <dbReference type="Proteomes" id="UP000799777"/>
    </source>
</evidence>